<dbReference type="STRING" id="694427.Palpr_2181"/>
<dbReference type="GO" id="GO:0005737">
    <property type="term" value="C:cytoplasm"/>
    <property type="evidence" value="ECO:0007669"/>
    <property type="project" value="TreeGrafter"/>
</dbReference>
<dbReference type="PANTHER" id="PTHR48079:SF6">
    <property type="entry name" value="NAD(P)-BINDING DOMAIN-CONTAINING PROTEIN-RELATED"/>
    <property type="match status" value="1"/>
</dbReference>
<keyword evidence="3" id="KW-1185">Reference proteome</keyword>
<dbReference type="eggNOG" id="COG0451">
    <property type="taxonomic scope" value="Bacteria"/>
</dbReference>
<evidence type="ECO:0000313" key="3">
    <source>
        <dbReference type="Proteomes" id="UP000008718"/>
    </source>
</evidence>
<feature type="domain" description="NAD-dependent epimerase/dehydratase" evidence="1">
    <location>
        <begin position="2"/>
        <end position="233"/>
    </location>
</feature>
<evidence type="ECO:0000313" key="2">
    <source>
        <dbReference type="EMBL" id="ADQ80317.1"/>
    </source>
</evidence>
<evidence type="ECO:0000259" key="1">
    <source>
        <dbReference type="Pfam" id="PF01370"/>
    </source>
</evidence>
<name>E4T6H3_PALPW</name>
<dbReference type="KEGG" id="ppn:Palpr_2181"/>
<dbReference type="SUPFAM" id="SSF51735">
    <property type="entry name" value="NAD(P)-binding Rossmann-fold domains"/>
    <property type="match status" value="1"/>
</dbReference>
<reference key="1">
    <citation type="submission" date="2010-11" db="EMBL/GenBank/DDBJ databases">
        <title>The complete genome of Paludibacter propionicigenes DSM 17365.</title>
        <authorList>
            <consortium name="US DOE Joint Genome Institute (JGI-PGF)"/>
            <person name="Lucas S."/>
            <person name="Copeland A."/>
            <person name="Lapidus A."/>
            <person name="Bruce D."/>
            <person name="Goodwin L."/>
            <person name="Pitluck S."/>
            <person name="Kyrpides N."/>
            <person name="Mavromatis K."/>
            <person name="Ivanova N."/>
            <person name="Munk A.C."/>
            <person name="Brettin T."/>
            <person name="Detter J.C."/>
            <person name="Han C."/>
            <person name="Tapia R."/>
            <person name="Land M."/>
            <person name="Hauser L."/>
            <person name="Markowitz V."/>
            <person name="Cheng J.-F."/>
            <person name="Hugenholtz P."/>
            <person name="Woyke T."/>
            <person name="Wu D."/>
            <person name="Gronow S."/>
            <person name="Wellnitz S."/>
            <person name="Brambilla E."/>
            <person name="Klenk H.-P."/>
            <person name="Eisen J.A."/>
        </authorList>
    </citation>
    <scope>NUCLEOTIDE SEQUENCE</scope>
    <source>
        <strain>WB4</strain>
    </source>
</reference>
<dbReference type="GO" id="GO:0004029">
    <property type="term" value="F:aldehyde dehydrogenase (NAD+) activity"/>
    <property type="evidence" value="ECO:0007669"/>
    <property type="project" value="TreeGrafter"/>
</dbReference>
<dbReference type="RefSeq" id="WP_013445686.1">
    <property type="nucleotide sequence ID" value="NC_014734.1"/>
</dbReference>
<accession>E4T6H3</accession>
<dbReference type="PANTHER" id="PTHR48079">
    <property type="entry name" value="PROTEIN YEEZ"/>
    <property type="match status" value="1"/>
</dbReference>
<dbReference type="Pfam" id="PF01370">
    <property type="entry name" value="Epimerase"/>
    <property type="match status" value="1"/>
</dbReference>
<dbReference type="OrthoDB" id="596910at2"/>
<dbReference type="InterPro" id="IPR001509">
    <property type="entry name" value="Epimerase_deHydtase"/>
</dbReference>
<dbReference type="InterPro" id="IPR036291">
    <property type="entry name" value="NAD(P)-bd_dom_sf"/>
</dbReference>
<dbReference type="HOGENOM" id="CLU_007383_6_0_10"/>
<dbReference type="Proteomes" id="UP000008718">
    <property type="component" value="Chromosome"/>
</dbReference>
<protein>
    <submittedName>
        <fullName evidence="2">NAD-dependent epimerase/dehydratase</fullName>
    </submittedName>
</protein>
<dbReference type="AlphaFoldDB" id="E4T6H3"/>
<reference evidence="2 3" key="2">
    <citation type="journal article" date="2011" name="Stand. Genomic Sci.">
        <title>Complete genome sequence of Paludibacter propionicigenes type strain (WB4).</title>
        <authorList>
            <person name="Gronow S."/>
            <person name="Munk C."/>
            <person name="Lapidus A."/>
            <person name="Nolan M."/>
            <person name="Lucas S."/>
            <person name="Hammon N."/>
            <person name="Deshpande S."/>
            <person name="Cheng J.F."/>
            <person name="Tapia R."/>
            <person name="Han C."/>
            <person name="Goodwin L."/>
            <person name="Pitluck S."/>
            <person name="Liolios K."/>
            <person name="Ivanova N."/>
            <person name="Mavromatis K."/>
            <person name="Mikhailova N."/>
            <person name="Pati A."/>
            <person name="Chen A."/>
            <person name="Palaniappan K."/>
            <person name="Land M."/>
            <person name="Hauser L."/>
            <person name="Chang Y.J."/>
            <person name="Jeffries C.D."/>
            <person name="Brambilla E."/>
            <person name="Rohde M."/>
            <person name="Goker M."/>
            <person name="Detter J.C."/>
            <person name="Woyke T."/>
            <person name="Bristow J."/>
            <person name="Eisen J.A."/>
            <person name="Markowitz V."/>
            <person name="Hugenholtz P."/>
            <person name="Kyrpides N.C."/>
            <person name="Klenk H.P."/>
        </authorList>
    </citation>
    <scope>NUCLEOTIDE SEQUENCE [LARGE SCALE GENOMIC DNA]</scope>
    <source>
        <strain evidence="3">DSM 17365 / JCM 13257 / WB4</strain>
    </source>
</reference>
<proteinExistence type="predicted"/>
<dbReference type="Gene3D" id="3.40.50.720">
    <property type="entry name" value="NAD(P)-binding Rossmann-like Domain"/>
    <property type="match status" value="1"/>
</dbReference>
<dbReference type="InterPro" id="IPR051783">
    <property type="entry name" value="NAD(P)-dependent_oxidoreduct"/>
</dbReference>
<dbReference type="EMBL" id="CP002345">
    <property type="protein sequence ID" value="ADQ80317.1"/>
    <property type="molecule type" value="Genomic_DNA"/>
</dbReference>
<gene>
    <name evidence="2" type="ordered locus">Palpr_2181</name>
</gene>
<sequence length="333" mass="36613">MILVTGATGLVGGNLLWYLLQQNERVVAIRRPSSNVQALRTIFSFYSPEPDKFLERIDWRIADMLDINSIRAALCEVTTIYHCAAMVSLGGNSDTILNTNILGTKNIVTAALEAKVDKFCFVSSIAACGKDKNKTEIDENSTWTDSPARSFYSKSKYESEQEVWKGISQGLKAVIVNPGVILGVSGNENGSAQLFSQVRKGLPFYTNGGSGYVDVSDVAKAMILLTNSDISGERYILVGENCSNKDILGWMADGFNKRRPFIPIGGKILWLAGIIAELAGRIFNFTPVIDRGTARSATNREYYSNRKIIQSTGFTFTPIKQCIGDVCKFLLKK</sequence>
<organism evidence="2 3">
    <name type="scientific">Paludibacter propionicigenes (strain DSM 17365 / JCM 13257 / WB4)</name>
    <dbReference type="NCBI Taxonomy" id="694427"/>
    <lineage>
        <taxon>Bacteria</taxon>
        <taxon>Pseudomonadati</taxon>
        <taxon>Bacteroidota</taxon>
        <taxon>Bacteroidia</taxon>
        <taxon>Bacteroidales</taxon>
        <taxon>Paludibacteraceae</taxon>
        <taxon>Paludibacter</taxon>
    </lineage>
</organism>